<dbReference type="AlphaFoldDB" id="A0A124SKY2"/>
<reference evidence="2 3" key="1">
    <citation type="submission" date="2015-11" db="EMBL/GenBank/DDBJ databases">
        <title>Expanding the genomic diversity of Burkholderia species for the development of highly accurate diagnostics.</title>
        <authorList>
            <person name="Sahl J."/>
            <person name="Keim P."/>
            <person name="Wagner D."/>
        </authorList>
    </citation>
    <scope>NUCLEOTIDE SEQUENCE [LARGE SCALE GENOMIC DNA]</scope>
    <source>
        <strain evidence="2 3">MSMB1302</strain>
    </source>
</reference>
<name>A0A124SKY2_BURCE</name>
<dbReference type="Pfam" id="PF12680">
    <property type="entry name" value="SnoaL_2"/>
    <property type="match status" value="1"/>
</dbReference>
<proteinExistence type="predicted"/>
<evidence type="ECO:0000259" key="1">
    <source>
        <dbReference type="Pfam" id="PF12680"/>
    </source>
</evidence>
<dbReference type="InterPro" id="IPR037401">
    <property type="entry name" value="SnoaL-like"/>
</dbReference>
<dbReference type="Proteomes" id="UP000069001">
    <property type="component" value="Unassembled WGS sequence"/>
</dbReference>
<keyword evidence="2" id="KW-0413">Isomerase</keyword>
<feature type="domain" description="SnoaL-like" evidence="1">
    <location>
        <begin position="10"/>
        <end position="102"/>
    </location>
</feature>
<gene>
    <name evidence="2" type="ORF">WS90_32555</name>
</gene>
<accession>A0A124SKY2</accession>
<sequence>MLPNPGDVARACYRAYADKDRDAIEALIAPDFHFTSPLDNRLDRDTYFARCWPNSAMLTGFDFVDVVVHGEHVFVVYEAVMRGGKRFRNAERLRVRDGRIVDAEVYFGWNVPHDARDGGFVEPRG</sequence>
<dbReference type="RefSeq" id="WP_059732699.1">
    <property type="nucleotide sequence ID" value="NZ_LOYH01000105.1"/>
</dbReference>
<protein>
    <submittedName>
        <fullName evidence="2">Ketosteroid isomerase</fullName>
    </submittedName>
</protein>
<dbReference type="EMBL" id="LOYH01000105">
    <property type="protein sequence ID" value="KVK72904.1"/>
    <property type="molecule type" value="Genomic_DNA"/>
</dbReference>
<dbReference type="InterPro" id="IPR032710">
    <property type="entry name" value="NTF2-like_dom_sf"/>
</dbReference>
<dbReference type="Gene3D" id="3.10.450.50">
    <property type="match status" value="1"/>
</dbReference>
<dbReference type="SUPFAM" id="SSF54427">
    <property type="entry name" value="NTF2-like"/>
    <property type="match status" value="1"/>
</dbReference>
<evidence type="ECO:0000313" key="2">
    <source>
        <dbReference type="EMBL" id="KVK72904.1"/>
    </source>
</evidence>
<dbReference type="GO" id="GO:0016853">
    <property type="term" value="F:isomerase activity"/>
    <property type="evidence" value="ECO:0007669"/>
    <property type="project" value="UniProtKB-KW"/>
</dbReference>
<organism evidence="2 3">
    <name type="scientific">Burkholderia cepacia</name>
    <name type="common">Pseudomonas cepacia</name>
    <dbReference type="NCBI Taxonomy" id="292"/>
    <lineage>
        <taxon>Bacteria</taxon>
        <taxon>Pseudomonadati</taxon>
        <taxon>Pseudomonadota</taxon>
        <taxon>Betaproteobacteria</taxon>
        <taxon>Burkholderiales</taxon>
        <taxon>Burkholderiaceae</taxon>
        <taxon>Burkholderia</taxon>
        <taxon>Burkholderia cepacia complex</taxon>
    </lineage>
</organism>
<comment type="caution">
    <text evidence="2">The sequence shown here is derived from an EMBL/GenBank/DDBJ whole genome shotgun (WGS) entry which is preliminary data.</text>
</comment>
<evidence type="ECO:0000313" key="3">
    <source>
        <dbReference type="Proteomes" id="UP000069001"/>
    </source>
</evidence>